<dbReference type="EMBL" id="CM042038">
    <property type="protein sequence ID" value="KAI3730887.1"/>
    <property type="molecule type" value="Genomic_DNA"/>
</dbReference>
<proteinExistence type="predicted"/>
<reference evidence="1 2" key="2">
    <citation type="journal article" date="2022" name="Mol. Ecol. Resour.">
        <title>The genomes of chicory, endive, great burdock and yacon provide insights into Asteraceae paleo-polyploidization history and plant inulin production.</title>
        <authorList>
            <person name="Fan W."/>
            <person name="Wang S."/>
            <person name="Wang H."/>
            <person name="Wang A."/>
            <person name="Jiang F."/>
            <person name="Liu H."/>
            <person name="Zhao H."/>
            <person name="Xu D."/>
            <person name="Zhang Y."/>
        </authorList>
    </citation>
    <scope>NUCLEOTIDE SEQUENCE [LARGE SCALE GENOMIC DNA]</scope>
    <source>
        <strain evidence="2">cv. Yunnan</strain>
        <tissue evidence="1">Leaves</tissue>
    </source>
</reference>
<evidence type="ECO:0000313" key="2">
    <source>
        <dbReference type="Proteomes" id="UP001056120"/>
    </source>
</evidence>
<comment type="caution">
    <text evidence="1">The sequence shown here is derived from an EMBL/GenBank/DDBJ whole genome shotgun (WGS) entry which is preliminary data.</text>
</comment>
<gene>
    <name evidence="1" type="ORF">L1987_62067</name>
</gene>
<protein>
    <submittedName>
        <fullName evidence="1">Uncharacterized protein</fullName>
    </submittedName>
</protein>
<evidence type="ECO:0000313" key="1">
    <source>
        <dbReference type="EMBL" id="KAI3730887.1"/>
    </source>
</evidence>
<keyword evidence="2" id="KW-1185">Reference proteome</keyword>
<organism evidence="1 2">
    <name type="scientific">Smallanthus sonchifolius</name>
    <dbReference type="NCBI Taxonomy" id="185202"/>
    <lineage>
        <taxon>Eukaryota</taxon>
        <taxon>Viridiplantae</taxon>
        <taxon>Streptophyta</taxon>
        <taxon>Embryophyta</taxon>
        <taxon>Tracheophyta</taxon>
        <taxon>Spermatophyta</taxon>
        <taxon>Magnoliopsida</taxon>
        <taxon>eudicotyledons</taxon>
        <taxon>Gunneridae</taxon>
        <taxon>Pentapetalae</taxon>
        <taxon>asterids</taxon>
        <taxon>campanulids</taxon>
        <taxon>Asterales</taxon>
        <taxon>Asteraceae</taxon>
        <taxon>Asteroideae</taxon>
        <taxon>Heliantheae alliance</taxon>
        <taxon>Millerieae</taxon>
        <taxon>Smallanthus</taxon>
    </lineage>
</organism>
<dbReference type="Proteomes" id="UP001056120">
    <property type="component" value="Linkage Group LG21"/>
</dbReference>
<reference evidence="2" key="1">
    <citation type="journal article" date="2022" name="Mol. Ecol. Resour.">
        <title>The genomes of chicory, endive, great burdock and yacon provide insights into Asteraceae palaeo-polyploidization history and plant inulin production.</title>
        <authorList>
            <person name="Fan W."/>
            <person name="Wang S."/>
            <person name="Wang H."/>
            <person name="Wang A."/>
            <person name="Jiang F."/>
            <person name="Liu H."/>
            <person name="Zhao H."/>
            <person name="Xu D."/>
            <person name="Zhang Y."/>
        </authorList>
    </citation>
    <scope>NUCLEOTIDE SEQUENCE [LARGE SCALE GENOMIC DNA]</scope>
    <source>
        <strain evidence="2">cv. Yunnan</strain>
    </source>
</reference>
<name>A0ACB9C9N7_9ASTR</name>
<accession>A0ACB9C9N7</accession>
<sequence length="225" mass="25201">MFPEVYKFSSALYTFDIGQNDLIAGYDLGMSTEQVKAYVPEVISRFTTVIKNVYALGGRAFWIHNTGPAGCLPYILDTQAITSAQKDEYGCATLFNDVSQYFKEKLKEAIVQLRKDLHLAAICCRSTEFGFIGFGDPFLVCCGHGGKHNFDNAFWCGMMKTVNGTKIISKSCEDPSSRIIWDGIHFTEAANRWVYSQIADGAYSDQPVPLNMACHREHDLRGLYL</sequence>